<dbReference type="OrthoDB" id="783585at2759"/>
<evidence type="ECO:0000313" key="4">
    <source>
        <dbReference type="Proteomes" id="UP000091857"/>
    </source>
</evidence>
<dbReference type="Gramene" id="Manes.01G233900.2.v8.1">
    <property type="protein sequence ID" value="Manes.01G233900.2.v8.1.CDS.1"/>
    <property type="gene ID" value="Manes.01G233900.v8.1"/>
</dbReference>
<evidence type="ECO:0000259" key="2">
    <source>
        <dbReference type="Pfam" id="PF05678"/>
    </source>
</evidence>
<dbReference type="PANTHER" id="PTHR33783:SF1">
    <property type="entry name" value="PROTEIN HAIKU1"/>
    <property type="match status" value="1"/>
</dbReference>
<dbReference type="EMBL" id="CM004387">
    <property type="protein sequence ID" value="OAY61995.1"/>
    <property type="molecule type" value="Genomic_DNA"/>
</dbReference>
<feature type="domain" description="VQ" evidence="2">
    <location>
        <begin position="41"/>
        <end position="66"/>
    </location>
</feature>
<proteinExistence type="predicted"/>
<dbReference type="Gramene" id="Manes.01G233900.1.v8.1">
    <property type="protein sequence ID" value="Manes.01G233900.1.v8.1.CDS.1"/>
    <property type="gene ID" value="Manes.01G233900.v8.1"/>
</dbReference>
<feature type="region of interest" description="Disordered" evidence="1">
    <location>
        <begin position="61"/>
        <end position="83"/>
    </location>
</feature>
<dbReference type="STRING" id="3983.A0A2C9WNX7"/>
<protein>
    <recommendedName>
        <fullName evidence="2">VQ domain-containing protein</fullName>
    </recommendedName>
</protein>
<accession>A0A2C9WNX7</accession>
<comment type="caution">
    <text evidence="3">The sequence shown here is derived from an EMBL/GenBank/DDBJ whole genome shotgun (WGS) entry which is preliminary data.</text>
</comment>
<reference evidence="4" key="1">
    <citation type="journal article" date="2016" name="Nat. Biotechnol.">
        <title>Sequencing wild and cultivated cassava and related species reveals extensive interspecific hybridization and genetic diversity.</title>
        <authorList>
            <person name="Bredeson J.V."/>
            <person name="Lyons J.B."/>
            <person name="Prochnik S.E."/>
            <person name="Wu G.A."/>
            <person name="Ha C.M."/>
            <person name="Edsinger-Gonzales E."/>
            <person name="Grimwood J."/>
            <person name="Schmutz J."/>
            <person name="Rabbi I.Y."/>
            <person name="Egesi C."/>
            <person name="Nauluvula P."/>
            <person name="Lebot V."/>
            <person name="Ndunguru J."/>
            <person name="Mkamilo G."/>
            <person name="Bart R.S."/>
            <person name="Setter T.L."/>
            <person name="Gleadow R.M."/>
            <person name="Kulakow P."/>
            <person name="Ferguson M.E."/>
            <person name="Rounsley S."/>
            <person name="Rokhsar D.S."/>
        </authorList>
    </citation>
    <scope>NUCLEOTIDE SEQUENCE [LARGE SCALE GENOMIC DNA]</scope>
    <source>
        <strain evidence="4">cv. AM560-2</strain>
    </source>
</reference>
<organism evidence="3 4">
    <name type="scientific">Manihot esculenta</name>
    <name type="common">Cassava</name>
    <name type="synonym">Jatropha manihot</name>
    <dbReference type="NCBI Taxonomy" id="3983"/>
    <lineage>
        <taxon>Eukaryota</taxon>
        <taxon>Viridiplantae</taxon>
        <taxon>Streptophyta</taxon>
        <taxon>Embryophyta</taxon>
        <taxon>Tracheophyta</taxon>
        <taxon>Spermatophyta</taxon>
        <taxon>Magnoliopsida</taxon>
        <taxon>eudicotyledons</taxon>
        <taxon>Gunneridae</taxon>
        <taxon>Pentapetalae</taxon>
        <taxon>rosids</taxon>
        <taxon>fabids</taxon>
        <taxon>Malpighiales</taxon>
        <taxon>Euphorbiaceae</taxon>
        <taxon>Crotonoideae</taxon>
        <taxon>Manihoteae</taxon>
        <taxon>Manihot</taxon>
    </lineage>
</organism>
<feature type="compositionally biased region" description="Basic and acidic residues" evidence="1">
    <location>
        <begin position="1"/>
        <end position="10"/>
    </location>
</feature>
<sequence length="169" mass="18531">MDNSKNRQQNDHLGVNKTSKNIRKGQLQQPNVGNNAHRQQPQPQVYNISKNDFRNIVQQLTGSSSQEPLPRLPQNPPKPKSMPLQKIRSPILTPINQSHIPPSLLTPAGASPTFPSNNDFVGPSHFGYTASTMTASGDSTWANTATSNLSLHAIFSEFNHGSSQIRGRT</sequence>
<evidence type="ECO:0000256" key="1">
    <source>
        <dbReference type="SAM" id="MobiDB-lite"/>
    </source>
</evidence>
<dbReference type="PANTHER" id="PTHR33783">
    <property type="entry name" value="PROTEIN HAIKU1"/>
    <property type="match status" value="1"/>
</dbReference>
<feature type="compositionally biased region" description="Pro residues" evidence="1">
    <location>
        <begin position="70"/>
        <end position="80"/>
    </location>
</feature>
<dbReference type="InterPro" id="IPR039612">
    <property type="entry name" value="VQ_5/9/14"/>
</dbReference>
<feature type="region of interest" description="Disordered" evidence="1">
    <location>
        <begin position="1"/>
        <end position="43"/>
    </location>
</feature>
<name>A0A2C9WNX7_MANES</name>
<evidence type="ECO:0000313" key="3">
    <source>
        <dbReference type="EMBL" id="OAY61995.1"/>
    </source>
</evidence>
<keyword evidence="4" id="KW-1185">Reference proteome</keyword>
<feature type="compositionally biased region" description="Polar residues" evidence="1">
    <location>
        <begin position="26"/>
        <end position="43"/>
    </location>
</feature>
<dbReference type="InterPro" id="IPR008889">
    <property type="entry name" value="VQ"/>
</dbReference>
<dbReference type="AlphaFoldDB" id="A0A2C9WNX7"/>
<dbReference type="Proteomes" id="UP000091857">
    <property type="component" value="Chromosome 1"/>
</dbReference>
<dbReference type="Pfam" id="PF05678">
    <property type="entry name" value="VQ"/>
    <property type="match status" value="1"/>
</dbReference>
<gene>
    <name evidence="3" type="ORF">MANES_01G233900v8</name>
</gene>